<organism evidence="2 3">
    <name type="scientific">Rodentibacter pneumotropicus</name>
    <dbReference type="NCBI Taxonomy" id="758"/>
    <lineage>
        <taxon>Bacteria</taxon>
        <taxon>Pseudomonadati</taxon>
        <taxon>Pseudomonadota</taxon>
        <taxon>Gammaproteobacteria</taxon>
        <taxon>Pasteurellales</taxon>
        <taxon>Pasteurellaceae</taxon>
        <taxon>Rodentibacter</taxon>
    </lineage>
</organism>
<evidence type="ECO:0000256" key="1">
    <source>
        <dbReference type="SAM" id="Phobius"/>
    </source>
</evidence>
<name>A0A448MQ08_9PAST</name>
<dbReference type="Proteomes" id="UP000278733">
    <property type="component" value="Chromosome"/>
</dbReference>
<keyword evidence="1" id="KW-1133">Transmembrane helix</keyword>
<keyword evidence="1" id="KW-0472">Membrane</keyword>
<dbReference type="AlphaFoldDB" id="A0A448MQ08"/>
<reference evidence="2 3" key="1">
    <citation type="submission" date="2018-12" db="EMBL/GenBank/DDBJ databases">
        <authorList>
            <consortium name="Pathogen Informatics"/>
        </authorList>
    </citation>
    <scope>NUCLEOTIDE SEQUENCE [LARGE SCALE GENOMIC DNA]</scope>
    <source>
        <strain evidence="2 3">NCTC8284</strain>
    </source>
</reference>
<feature type="transmembrane region" description="Helical" evidence="1">
    <location>
        <begin position="43"/>
        <end position="64"/>
    </location>
</feature>
<proteinExistence type="predicted"/>
<dbReference type="KEGG" id="rpne:NCTC8284_02382"/>
<accession>A0A448MQ08</accession>
<evidence type="ECO:0000313" key="3">
    <source>
        <dbReference type="Proteomes" id="UP000278733"/>
    </source>
</evidence>
<keyword evidence="1" id="KW-0812">Transmembrane</keyword>
<gene>
    <name evidence="2" type="ORF">NCTC8284_02382</name>
</gene>
<sequence length="84" mass="9239">MQVFGQDPLWLAWISDLINLKDAGNLTQYNELLSTVTPARFKVGQMIGSSGILMGITLAMYVNVDADKKNSTKGFSSLLPLRFS</sequence>
<protein>
    <submittedName>
        <fullName evidence="2">PTS system, IIBC component</fullName>
    </submittedName>
</protein>
<dbReference type="EMBL" id="LR134405">
    <property type="protein sequence ID" value="VEH67196.1"/>
    <property type="molecule type" value="Genomic_DNA"/>
</dbReference>
<evidence type="ECO:0000313" key="2">
    <source>
        <dbReference type="EMBL" id="VEH67196.1"/>
    </source>
</evidence>